<protein>
    <submittedName>
        <fullName evidence="2">Uncharacterized protein</fullName>
    </submittedName>
</protein>
<proteinExistence type="predicted"/>
<gene>
    <name evidence="2" type="ORF">S03H2_51343</name>
</gene>
<keyword evidence="1" id="KW-1133">Transmembrane helix</keyword>
<reference evidence="2" key="1">
    <citation type="journal article" date="2014" name="Front. Microbiol.">
        <title>High frequency of phylogenetically diverse reductive dehalogenase-homologous genes in deep subseafloor sedimentary metagenomes.</title>
        <authorList>
            <person name="Kawai M."/>
            <person name="Futagami T."/>
            <person name="Toyoda A."/>
            <person name="Takaki Y."/>
            <person name="Nishi S."/>
            <person name="Hori S."/>
            <person name="Arai W."/>
            <person name="Tsubouchi T."/>
            <person name="Morono Y."/>
            <person name="Uchiyama I."/>
            <person name="Ito T."/>
            <person name="Fujiyama A."/>
            <person name="Inagaki F."/>
            <person name="Takami H."/>
        </authorList>
    </citation>
    <scope>NUCLEOTIDE SEQUENCE</scope>
    <source>
        <strain evidence="2">Expedition CK06-06</strain>
    </source>
</reference>
<comment type="caution">
    <text evidence="2">The sequence shown here is derived from an EMBL/GenBank/DDBJ whole genome shotgun (WGS) entry which is preliminary data.</text>
</comment>
<organism evidence="2">
    <name type="scientific">marine sediment metagenome</name>
    <dbReference type="NCBI Taxonomy" id="412755"/>
    <lineage>
        <taxon>unclassified sequences</taxon>
        <taxon>metagenomes</taxon>
        <taxon>ecological metagenomes</taxon>
    </lineage>
</organism>
<feature type="transmembrane region" description="Helical" evidence="1">
    <location>
        <begin position="226"/>
        <end position="246"/>
    </location>
</feature>
<keyword evidence="1" id="KW-0472">Membrane</keyword>
<keyword evidence="1" id="KW-0812">Transmembrane</keyword>
<dbReference type="AlphaFoldDB" id="X1JRW7"/>
<accession>X1JRW7</accession>
<evidence type="ECO:0000313" key="2">
    <source>
        <dbReference type="EMBL" id="GAH72538.1"/>
    </source>
</evidence>
<feature type="non-terminal residue" evidence="2">
    <location>
        <position position="1"/>
    </location>
</feature>
<evidence type="ECO:0000256" key="1">
    <source>
        <dbReference type="SAM" id="Phobius"/>
    </source>
</evidence>
<sequence>VLLKTLDSYLFNEKWLIIQPFSNSSYLIDQAMAIWVLATYKLLTGNIWVSGYHFESLIQGLLDSVSELFFNSTTNILYQEYDHSINESRNYAEVEDLIFFTVALSKAERLYTNFEKSSYNVHQQIINDFVDDEWFVHAINASDEEVYIKNQALFTLVSYLMNLGNVGIEVQNKITESFSMNKGFIEKVGEEDITCQSCLYGLVALASKNWSVIENQREIYTASTSASYPVIISVTLIMIVLVNKVLRKKVVVKRRW</sequence>
<dbReference type="EMBL" id="BARU01032565">
    <property type="protein sequence ID" value="GAH72538.1"/>
    <property type="molecule type" value="Genomic_DNA"/>
</dbReference>
<name>X1JRW7_9ZZZZ</name>